<protein>
    <submittedName>
        <fullName evidence="3">UDP-N-acetylglucosamine 2-epimerase (Non-hydrolysing)</fullName>
    </submittedName>
</protein>
<reference evidence="3 4" key="1">
    <citation type="submission" date="2016-11" db="EMBL/GenBank/DDBJ databases">
        <authorList>
            <person name="Jaros S."/>
            <person name="Januszkiewicz K."/>
            <person name="Wedrychowicz H."/>
        </authorList>
    </citation>
    <scope>NUCLEOTIDE SEQUENCE [LARGE SCALE GENOMIC DNA]</scope>
    <source>
        <strain evidence="3 4">DSM 26991</strain>
    </source>
</reference>
<keyword evidence="1" id="KW-0413">Isomerase</keyword>
<gene>
    <name evidence="3" type="ORF">SAMN05444405_102249</name>
</gene>
<dbReference type="Proteomes" id="UP000184509">
    <property type="component" value="Unassembled WGS sequence"/>
</dbReference>
<evidence type="ECO:0000313" key="3">
    <source>
        <dbReference type="EMBL" id="SHE65303.1"/>
    </source>
</evidence>
<dbReference type="InterPro" id="IPR029767">
    <property type="entry name" value="WecB-like"/>
</dbReference>
<dbReference type="InterPro" id="IPR003331">
    <property type="entry name" value="UDP_GlcNAc_Epimerase_2_dom"/>
</dbReference>
<proteinExistence type="inferred from homology"/>
<evidence type="ECO:0000313" key="4">
    <source>
        <dbReference type="Proteomes" id="UP000184509"/>
    </source>
</evidence>
<organism evidence="3 4">
    <name type="scientific">Bacteroides luti</name>
    <dbReference type="NCBI Taxonomy" id="1297750"/>
    <lineage>
        <taxon>Bacteria</taxon>
        <taxon>Pseudomonadati</taxon>
        <taxon>Bacteroidota</taxon>
        <taxon>Bacteroidia</taxon>
        <taxon>Bacteroidales</taxon>
        <taxon>Bacteroidaceae</taxon>
        <taxon>Bacteroides</taxon>
    </lineage>
</organism>
<dbReference type="Pfam" id="PF02350">
    <property type="entry name" value="Epimerase_2"/>
    <property type="match status" value="1"/>
</dbReference>
<keyword evidence="4" id="KW-1185">Reference proteome</keyword>
<evidence type="ECO:0000259" key="2">
    <source>
        <dbReference type="Pfam" id="PF02350"/>
    </source>
</evidence>
<feature type="domain" description="UDP-N-acetylglucosamine 2-epimerase" evidence="2">
    <location>
        <begin position="46"/>
        <end position="375"/>
    </location>
</feature>
<evidence type="ECO:0000256" key="1">
    <source>
        <dbReference type="RuleBase" id="RU003513"/>
    </source>
</evidence>
<dbReference type="CDD" id="cd03786">
    <property type="entry name" value="GTB_UDP-GlcNAc_2-Epimerase"/>
    <property type="match status" value="1"/>
</dbReference>
<dbReference type="STRING" id="1297750.SAMN05444405_102249"/>
<accession>A0A1M4V8V7</accession>
<sequence>MKESVLLLPKRTTYIIDMKITIVAGARPNFMKIAPIMHAIDNAREQGKEISYRVIYTGSANDTSLDPSLFADLNIKKPTAYLGIGFENLTERAGGIMLAFEKELKENPTNIVLVVDDLTSTMACAIVAKKQNIKVAHLVAGTRSFDMSMPKEVNRMITDGLSDYLFTAGMGANRNLNQTGAENEQVFLVGNILMDSLRYNRHRFIKPTTFGVLGLKEQSYILLTINRHALIENKENFKELMERLISEAKGTPIVAPLHTYVRDVISELNIKASNLHILPPQSYLSFGYLTSKAKAIVTDSGNVAEEATFLGIPCITLNNYVEHPETCSIGTNELVGESPEQLGSAIEKIMKGEWKQGSLPERWDGRTADRIVQTLLQLV</sequence>
<dbReference type="PANTHER" id="PTHR43174:SF1">
    <property type="entry name" value="UDP-N-ACETYLGLUCOSAMINE 2-EPIMERASE"/>
    <property type="match status" value="1"/>
</dbReference>
<name>A0A1M4V8V7_9BACE</name>
<dbReference type="NCBIfam" id="TIGR00236">
    <property type="entry name" value="wecB"/>
    <property type="match status" value="1"/>
</dbReference>
<dbReference type="PANTHER" id="PTHR43174">
    <property type="entry name" value="UDP-N-ACETYLGLUCOSAMINE 2-EPIMERASE"/>
    <property type="match status" value="1"/>
</dbReference>
<dbReference type="GO" id="GO:0016853">
    <property type="term" value="F:isomerase activity"/>
    <property type="evidence" value="ECO:0007669"/>
    <property type="project" value="UniProtKB-KW"/>
</dbReference>
<dbReference type="EMBL" id="FQTV01000002">
    <property type="protein sequence ID" value="SHE65303.1"/>
    <property type="molecule type" value="Genomic_DNA"/>
</dbReference>
<comment type="similarity">
    <text evidence="1">Belongs to the UDP-N-acetylglucosamine 2-epimerase family.</text>
</comment>
<dbReference type="SUPFAM" id="SSF53756">
    <property type="entry name" value="UDP-Glycosyltransferase/glycogen phosphorylase"/>
    <property type="match status" value="1"/>
</dbReference>
<dbReference type="Gene3D" id="3.40.50.2000">
    <property type="entry name" value="Glycogen Phosphorylase B"/>
    <property type="match status" value="2"/>
</dbReference>
<dbReference type="AlphaFoldDB" id="A0A1M4V8V7"/>